<protein>
    <submittedName>
        <fullName evidence="1">Uncharacterized protein</fullName>
    </submittedName>
</protein>
<evidence type="ECO:0000313" key="1">
    <source>
        <dbReference type="EMBL" id="EHC37402.1"/>
    </source>
</evidence>
<gene>
    <name evidence="1" type="ORF">LTSEALA_3066</name>
</gene>
<comment type="caution">
    <text evidence="1">The sequence shown here is derived from an EMBL/GenBank/DDBJ whole genome shotgun (WGS) entry which is preliminary data.</text>
</comment>
<name>G5LQI1_SALET</name>
<evidence type="ECO:0000313" key="2">
    <source>
        <dbReference type="Proteomes" id="UP000004642"/>
    </source>
</evidence>
<reference evidence="1 2" key="1">
    <citation type="journal article" date="2011" name="BMC Genomics">
        <title>Genome sequencing reveals diversification of virulence factor content and possible host adaptation in distinct subpopulations of Salmonella enterica.</title>
        <authorList>
            <person name="den Bakker H.C."/>
            <person name="Moreno Switt A.I."/>
            <person name="Govoni G."/>
            <person name="Cummings C.A."/>
            <person name="Ranieri M.L."/>
            <person name="Degoricija L."/>
            <person name="Hoelzer K."/>
            <person name="Rodriguez-Rivera L.D."/>
            <person name="Brown S."/>
            <person name="Bolchacova E."/>
            <person name="Furtado M.R."/>
            <person name="Wiedmann M."/>
        </authorList>
    </citation>
    <scope>NUCLEOTIDE SEQUENCE [LARGE SCALE GENOMIC DNA]</scope>
    <source>
        <strain evidence="1 2">R6-377</strain>
    </source>
</reference>
<dbReference type="AlphaFoldDB" id="G5LQI1"/>
<dbReference type="EMBL" id="AFCJ01001308">
    <property type="protein sequence ID" value="EHC37402.1"/>
    <property type="molecule type" value="Genomic_DNA"/>
</dbReference>
<accession>G5LQI1</accession>
<dbReference type="Proteomes" id="UP000004642">
    <property type="component" value="Unassembled WGS sequence"/>
</dbReference>
<organism evidence="1 2">
    <name type="scientific">Salmonella enterica subsp. enterica serovar Alachua str. R6-377</name>
    <dbReference type="NCBI Taxonomy" id="913241"/>
    <lineage>
        <taxon>Bacteria</taxon>
        <taxon>Pseudomonadati</taxon>
        <taxon>Pseudomonadota</taxon>
        <taxon>Gammaproteobacteria</taxon>
        <taxon>Enterobacterales</taxon>
        <taxon>Enterobacteriaceae</taxon>
        <taxon>Salmonella</taxon>
    </lineage>
</organism>
<sequence>MRRSVEGRMRTEGFVIVEEECALYAVVFNCHLMYTPDVICI</sequence>
<proteinExistence type="predicted"/>